<proteinExistence type="predicted"/>
<dbReference type="InterPro" id="IPR043504">
    <property type="entry name" value="Peptidase_S1_PA_chymotrypsin"/>
</dbReference>
<dbReference type="PROSITE" id="PS00135">
    <property type="entry name" value="TRYPSIN_SER"/>
    <property type="match status" value="1"/>
</dbReference>
<feature type="domain" description="Peptidase S1" evidence="9">
    <location>
        <begin position="126"/>
        <end position="352"/>
    </location>
</feature>
<evidence type="ECO:0000313" key="10">
    <source>
        <dbReference type="EMBL" id="KOF91865.1"/>
    </source>
</evidence>
<evidence type="ECO:0000256" key="2">
    <source>
        <dbReference type="ARBA" id="ARBA00022525"/>
    </source>
</evidence>
<keyword evidence="2" id="KW-0964">Secreted</keyword>
<dbReference type="GO" id="GO:0005615">
    <property type="term" value="C:extracellular space"/>
    <property type="evidence" value="ECO:0007669"/>
    <property type="project" value="TreeGrafter"/>
</dbReference>
<evidence type="ECO:0000256" key="8">
    <source>
        <dbReference type="SAM" id="SignalP"/>
    </source>
</evidence>
<keyword evidence="6" id="KW-1015">Disulfide bond</keyword>
<gene>
    <name evidence="10" type="ORF">OCBIM_22007908mg</name>
</gene>
<reference evidence="10" key="1">
    <citation type="submission" date="2015-07" db="EMBL/GenBank/DDBJ databases">
        <title>MeaNS - Measles Nucleotide Surveillance Program.</title>
        <authorList>
            <person name="Tran T."/>
            <person name="Druce J."/>
        </authorList>
    </citation>
    <scope>NUCLEOTIDE SEQUENCE</scope>
    <source>
        <strain evidence="10">UCB-OBI-ISO-001</strain>
        <tissue evidence="10">Gonad</tissue>
    </source>
</reference>
<dbReference type="PRINTS" id="PR00722">
    <property type="entry name" value="CHYMOTRYPSIN"/>
</dbReference>
<dbReference type="PROSITE" id="PS50240">
    <property type="entry name" value="TRYPSIN_DOM"/>
    <property type="match status" value="1"/>
</dbReference>
<dbReference type="PANTHER" id="PTHR24264">
    <property type="entry name" value="TRYPSIN-RELATED"/>
    <property type="match status" value="1"/>
</dbReference>
<evidence type="ECO:0000259" key="9">
    <source>
        <dbReference type="PROSITE" id="PS50240"/>
    </source>
</evidence>
<keyword evidence="4 7" id="KW-0378">Hydrolase</keyword>
<dbReference type="CDD" id="cd00190">
    <property type="entry name" value="Tryp_SPc"/>
    <property type="match status" value="1"/>
</dbReference>
<feature type="signal peptide" evidence="8">
    <location>
        <begin position="1"/>
        <end position="22"/>
    </location>
</feature>
<dbReference type="SMART" id="SM00020">
    <property type="entry name" value="Tryp_SPc"/>
    <property type="match status" value="1"/>
</dbReference>
<accession>A0A0L8HT00</accession>
<feature type="chain" id="PRO_5005583991" description="Peptidase S1 domain-containing protein" evidence="8">
    <location>
        <begin position="23"/>
        <end position="352"/>
    </location>
</feature>
<dbReference type="InterPro" id="IPR050127">
    <property type="entry name" value="Serine_Proteases_S1"/>
</dbReference>
<dbReference type="Pfam" id="PF00089">
    <property type="entry name" value="Trypsin"/>
    <property type="match status" value="1"/>
</dbReference>
<dbReference type="FunFam" id="2.40.10.10:FF:000006">
    <property type="entry name" value="Serine proteinase stubble"/>
    <property type="match status" value="1"/>
</dbReference>
<dbReference type="PROSITE" id="PS00134">
    <property type="entry name" value="TRYPSIN_HIS"/>
    <property type="match status" value="1"/>
</dbReference>
<dbReference type="InterPro" id="IPR009003">
    <property type="entry name" value="Peptidase_S1_PA"/>
</dbReference>
<dbReference type="PANTHER" id="PTHR24264:SF65">
    <property type="entry name" value="SRCR DOMAIN-CONTAINING PROTEIN"/>
    <property type="match status" value="1"/>
</dbReference>
<evidence type="ECO:0000256" key="1">
    <source>
        <dbReference type="ARBA" id="ARBA00004613"/>
    </source>
</evidence>
<protein>
    <recommendedName>
        <fullName evidence="9">Peptidase S1 domain-containing protein</fullName>
    </recommendedName>
</protein>
<dbReference type="STRING" id="37653.A0A0L8HT00"/>
<dbReference type="InterPro" id="IPR001254">
    <property type="entry name" value="Trypsin_dom"/>
</dbReference>
<dbReference type="GO" id="GO:0004252">
    <property type="term" value="F:serine-type endopeptidase activity"/>
    <property type="evidence" value="ECO:0007669"/>
    <property type="project" value="InterPro"/>
</dbReference>
<evidence type="ECO:0000256" key="3">
    <source>
        <dbReference type="ARBA" id="ARBA00022670"/>
    </source>
</evidence>
<dbReference type="Gene3D" id="2.40.10.10">
    <property type="entry name" value="Trypsin-like serine proteases"/>
    <property type="match status" value="1"/>
</dbReference>
<name>A0A0L8HT00_OCTBM</name>
<keyword evidence="5 7" id="KW-0720">Serine protease</keyword>
<evidence type="ECO:0000256" key="4">
    <source>
        <dbReference type="ARBA" id="ARBA00022801"/>
    </source>
</evidence>
<dbReference type="SUPFAM" id="SSF50494">
    <property type="entry name" value="Trypsin-like serine proteases"/>
    <property type="match status" value="1"/>
</dbReference>
<sequence length="352" mass="39716">MLMLIFSLVLLVVEVSPECAAGVDFQNVLNSFYINSNNICRNSTRFVNAISSRYCCAFDSISCPVVKQLTEHFYRIYQTEHQFYYLCFYNSFTAISYACRCGNPINKICGIRRESPNFSPNIMTYIIGGREAEDCEFPWMAFIKSRNQICGGSLIDNRHIITAAHCIENRQPGEIFVSLGTNDKEFIRRVYVSEVKINPSYKDCQYHIVNDIAILTLTEEILLSKCISPVCLPVMEFPLSNTDNCFVTGWGKDAEAGNVQRFLRKVRIPIWNTTMCEKYAFGFSNGMLCGGYINGGKDSCGGDSGGPLICPSNNRWVLTGIVSYGMGCSRPHSPGVYTNVRHYLNWIQQTIN</sequence>
<dbReference type="InterPro" id="IPR018114">
    <property type="entry name" value="TRYPSIN_HIS"/>
</dbReference>
<dbReference type="InterPro" id="IPR033116">
    <property type="entry name" value="TRYPSIN_SER"/>
</dbReference>
<evidence type="ECO:0000256" key="5">
    <source>
        <dbReference type="ARBA" id="ARBA00022825"/>
    </source>
</evidence>
<keyword evidence="8" id="KW-0732">Signal</keyword>
<evidence type="ECO:0000256" key="6">
    <source>
        <dbReference type="ARBA" id="ARBA00023157"/>
    </source>
</evidence>
<dbReference type="EMBL" id="KQ417459">
    <property type="protein sequence ID" value="KOF91865.1"/>
    <property type="molecule type" value="Genomic_DNA"/>
</dbReference>
<keyword evidence="3 7" id="KW-0645">Protease</keyword>
<evidence type="ECO:0000256" key="7">
    <source>
        <dbReference type="RuleBase" id="RU363034"/>
    </source>
</evidence>
<organism evidence="10">
    <name type="scientific">Octopus bimaculoides</name>
    <name type="common">California two-spotted octopus</name>
    <dbReference type="NCBI Taxonomy" id="37653"/>
    <lineage>
        <taxon>Eukaryota</taxon>
        <taxon>Metazoa</taxon>
        <taxon>Spiralia</taxon>
        <taxon>Lophotrochozoa</taxon>
        <taxon>Mollusca</taxon>
        <taxon>Cephalopoda</taxon>
        <taxon>Coleoidea</taxon>
        <taxon>Octopodiformes</taxon>
        <taxon>Octopoda</taxon>
        <taxon>Incirrata</taxon>
        <taxon>Octopodidae</taxon>
        <taxon>Octopus</taxon>
    </lineage>
</organism>
<dbReference type="OrthoDB" id="6052809at2759"/>
<dbReference type="InterPro" id="IPR001314">
    <property type="entry name" value="Peptidase_S1A"/>
</dbReference>
<dbReference type="GO" id="GO:0006508">
    <property type="term" value="P:proteolysis"/>
    <property type="evidence" value="ECO:0007669"/>
    <property type="project" value="UniProtKB-KW"/>
</dbReference>
<dbReference type="AlphaFoldDB" id="A0A0L8HT00"/>
<comment type="subcellular location">
    <subcellularLocation>
        <location evidence="1">Secreted</location>
    </subcellularLocation>
</comment>